<comment type="similarity">
    <text evidence="2 18">Belongs to the cation transport ATPase (P-type) (TC 3.A.3) family. Type IB subfamily.</text>
</comment>
<evidence type="ECO:0000256" key="1">
    <source>
        <dbReference type="ARBA" id="ARBA00004127"/>
    </source>
</evidence>
<dbReference type="Pfam" id="PF00403">
    <property type="entry name" value="HMA"/>
    <property type="match status" value="2"/>
</dbReference>
<keyword evidence="9 18" id="KW-0067">ATP-binding</keyword>
<keyword evidence="15 18" id="KW-0472">Membrane</keyword>
<dbReference type="EMBL" id="LPUX01000055">
    <property type="protein sequence ID" value="OAP39828.1"/>
    <property type="molecule type" value="Genomic_DNA"/>
</dbReference>
<dbReference type="SFLD" id="SFLDS00003">
    <property type="entry name" value="Haloacid_Dehalogenase"/>
    <property type="match status" value="1"/>
</dbReference>
<evidence type="ECO:0000259" key="19">
    <source>
        <dbReference type="PROSITE" id="PS50846"/>
    </source>
</evidence>
<dbReference type="PANTHER" id="PTHR43520:SF8">
    <property type="entry name" value="P-TYPE CU(+) TRANSPORTER"/>
    <property type="match status" value="1"/>
</dbReference>
<comment type="subcellular location">
    <subcellularLocation>
        <location evidence="18">Cell membrane</location>
    </subcellularLocation>
    <subcellularLocation>
        <location evidence="1">Endomembrane system</location>
        <topology evidence="1">Multi-pass membrane protein</topology>
    </subcellularLocation>
</comment>
<organism evidence="20 21">
    <name type="scientific">Sinorhizobium glycinis</name>
    <dbReference type="NCBI Taxonomy" id="1472378"/>
    <lineage>
        <taxon>Bacteria</taxon>
        <taxon>Pseudomonadati</taxon>
        <taxon>Pseudomonadota</taxon>
        <taxon>Alphaproteobacteria</taxon>
        <taxon>Hyphomicrobiales</taxon>
        <taxon>Rhizobiaceae</taxon>
        <taxon>Sinorhizobium/Ensifer group</taxon>
        <taxon>Sinorhizobium</taxon>
    </lineage>
</organism>
<dbReference type="InterPro" id="IPR023298">
    <property type="entry name" value="ATPase_P-typ_TM_dom_sf"/>
</dbReference>
<keyword evidence="8" id="KW-0187">Copper transport</keyword>
<evidence type="ECO:0000256" key="3">
    <source>
        <dbReference type="ARBA" id="ARBA00022448"/>
    </source>
</evidence>
<dbReference type="Gene3D" id="3.40.50.1000">
    <property type="entry name" value="HAD superfamily/HAD-like"/>
    <property type="match status" value="1"/>
</dbReference>
<evidence type="ECO:0000256" key="14">
    <source>
        <dbReference type="ARBA" id="ARBA00023065"/>
    </source>
</evidence>
<comment type="catalytic activity">
    <reaction evidence="17">
        <text>Cu(2+)(in) + ATP + H2O = Cu(2+)(out) + ADP + phosphate + H(+)</text>
        <dbReference type="Rhea" id="RHEA:10376"/>
        <dbReference type="ChEBI" id="CHEBI:15377"/>
        <dbReference type="ChEBI" id="CHEBI:15378"/>
        <dbReference type="ChEBI" id="CHEBI:29036"/>
        <dbReference type="ChEBI" id="CHEBI:30616"/>
        <dbReference type="ChEBI" id="CHEBI:43474"/>
        <dbReference type="ChEBI" id="CHEBI:456216"/>
        <dbReference type="EC" id="7.2.2.9"/>
    </reaction>
</comment>
<dbReference type="InterPro" id="IPR018303">
    <property type="entry name" value="ATPase_P-typ_P_site"/>
</dbReference>
<dbReference type="InterPro" id="IPR036163">
    <property type="entry name" value="HMA_dom_sf"/>
</dbReference>
<dbReference type="PROSITE" id="PS01047">
    <property type="entry name" value="HMA_1"/>
    <property type="match status" value="2"/>
</dbReference>
<name>A0A178XWY9_9HYPH</name>
<dbReference type="GO" id="GO:0005524">
    <property type="term" value="F:ATP binding"/>
    <property type="evidence" value="ECO:0007669"/>
    <property type="project" value="UniProtKB-UniRule"/>
</dbReference>
<evidence type="ECO:0000256" key="11">
    <source>
        <dbReference type="ARBA" id="ARBA00022967"/>
    </source>
</evidence>
<feature type="transmembrane region" description="Helical" evidence="18">
    <location>
        <begin position="212"/>
        <end position="230"/>
    </location>
</feature>
<dbReference type="SUPFAM" id="SSF81653">
    <property type="entry name" value="Calcium ATPase, transduction domain A"/>
    <property type="match status" value="1"/>
</dbReference>
<dbReference type="GO" id="GO:0005886">
    <property type="term" value="C:plasma membrane"/>
    <property type="evidence" value="ECO:0007669"/>
    <property type="project" value="UniProtKB-SubCell"/>
</dbReference>
<dbReference type="PROSITE" id="PS00154">
    <property type="entry name" value="ATPASE_E1_E2"/>
    <property type="match status" value="1"/>
</dbReference>
<evidence type="ECO:0000313" key="20">
    <source>
        <dbReference type="EMBL" id="OAP39828.1"/>
    </source>
</evidence>
<evidence type="ECO:0000256" key="5">
    <source>
        <dbReference type="ARBA" id="ARBA00022723"/>
    </source>
</evidence>
<feature type="transmembrane region" description="Helical" evidence="18">
    <location>
        <begin position="275"/>
        <end position="293"/>
    </location>
</feature>
<keyword evidence="10" id="KW-0460">Magnesium</keyword>
<dbReference type="SFLD" id="SFLDF00027">
    <property type="entry name" value="p-type_atpase"/>
    <property type="match status" value="1"/>
</dbReference>
<dbReference type="InterPro" id="IPR027256">
    <property type="entry name" value="P-typ_ATPase_IB"/>
</dbReference>
<dbReference type="NCBIfam" id="TIGR01494">
    <property type="entry name" value="ATPase_P-type"/>
    <property type="match status" value="1"/>
</dbReference>
<feature type="domain" description="HMA" evidence="19">
    <location>
        <begin position="81"/>
        <end position="147"/>
    </location>
</feature>
<gene>
    <name evidence="20" type="ORF">AU381_09750</name>
</gene>
<evidence type="ECO:0000313" key="21">
    <source>
        <dbReference type="Proteomes" id="UP000094025"/>
    </source>
</evidence>
<dbReference type="Pfam" id="PF00122">
    <property type="entry name" value="E1-E2_ATPase"/>
    <property type="match status" value="1"/>
</dbReference>
<dbReference type="InterPro" id="IPR006122">
    <property type="entry name" value="HMA_Cu_ion-bd"/>
</dbReference>
<feature type="transmembrane region" description="Helical" evidence="18">
    <location>
        <begin position="771"/>
        <end position="790"/>
    </location>
</feature>
<dbReference type="InterPro" id="IPR059000">
    <property type="entry name" value="ATPase_P-type_domA"/>
</dbReference>
<dbReference type="AlphaFoldDB" id="A0A178XWY9"/>
<feature type="transmembrane region" description="Helical" evidence="18">
    <location>
        <begin position="796"/>
        <end position="818"/>
    </location>
</feature>
<evidence type="ECO:0000256" key="8">
    <source>
        <dbReference type="ARBA" id="ARBA00022796"/>
    </source>
</evidence>
<evidence type="ECO:0000256" key="12">
    <source>
        <dbReference type="ARBA" id="ARBA00022989"/>
    </source>
</evidence>
<dbReference type="SUPFAM" id="SSF56784">
    <property type="entry name" value="HAD-like"/>
    <property type="match status" value="1"/>
</dbReference>
<evidence type="ECO:0000256" key="13">
    <source>
        <dbReference type="ARBA" id="ARBA00023008"/>
    </source>
</evidence>
<proteinExistence type="inferred from homology"/>
<dbReference type="NCBIfam" id="TIGR01511">
    <property type="entry name" value="ATPase-IB1_Cu"/>
    <property type="match status" value="1"/>
</dbReference>
<comment type="caution">
    <text evidence="20">The sequence shown here is derived from an EMBL/GenBank/DDBJ whole genome shotgun (WGS) entry which is preliminary data.</text>
</comment>
<dbReference type="Gene3D" id="3.30.70.100">
    <property type="match status" value="2"/>
</dbReference>
<feature type="transmembrane region" description="Helical" evidence="18">
    <location>
        <begin position="173"/>
        <end position="192"/>
    </location>
</feature>
<dbReference type="InterPro" id="IPR008250">
    <property type="entry name" value="ATPase_P-typ_transduc_dom_A_sf"/>
</dbReference>
<keyword evidence="12 18" id="KW-1133">Transmembrane helix</keyword>
<dbReference type="PANTHER" id="PTHR43520">
    <property type="entry name" value="ATP7, ISOFORM B"/>
    <property type="match status" value="1"/>
</dbReference>
<dbReference type="OrthoDB" id="9807843at2"/>
<dbReference type="FunFam" id="3.30.70.100:FF:000005">
    <property type="entry name" value="Copper-exporting P-type ATPase A"/>
    <property type="match status" value="2"/>
</dbReference>
<dbReference type="Gene3D" id="2.70.150.10">
    <property type="entry name" value="Calcium-transporting ATPase, cytoplasmic transduction domain A"/>
    <property type="match status" value="1"/>
</dbReference>
<dbReference type="STRING" id="1472378.AU381_09750"/>
<evidence type="ECO:0000256" key="17">
    <source>
        <dbReference type="ARBA" id="ARBA00047424"/>
    </source>
</evidence>
<dbReference type="InterPro" id="IPR044492">
    <property type="entry name" value="P_typ_ATPase_HD_dom"/>
</dbReference>
<dbReference type="SUPFAM" id="SSF81665">
    <property type="entry name" value="Calcium ATPase, transmembrane domain M"/>
    <property type="match status" value="1"/>
</dbReference>
<evidence type="ECO:0000256" key="6">
    <source>
        <dbReference type="ARBA" id="ARBA00022737"/>
    </source>
</evidence>
<dbReference type="InterPro" id="IPR023214">
    <property type="entry name" value="HAD_sf"/>
</dbReference>
<feature type="domain" description="HMA" evidence="19">
    <location>
        <begin position="14"/>
        <end position="79"/>
    </location>
</feature>
<keyword evidence="11" id="KW-1278">Translocase</keyword>
<evidence type="ECO:0000256" key="15">
    <source>
        <dbReference type="ARBA" id="ARBA00023136"/>
    </source>
</evidence>
<keyword evidence="5 18" id="KW-0479">Metal-binding</keyword>
<evidence type="ECO:0000256" key="4">
    <source>
        <dbReference type="ARBA" id="ARBA00022692"/>
    </source>
</evidence>
<evidence type="ECO:0000256" key="9">
    <source>
        <dbReference type="ARBA" id="ARBA00022840"/>
    </source>
</evidence>
<keyword evidence="3" id="KW-0813">Transport</keyword>
<evidence type="ECO:0000256" key="7">
    <source>
        <dbReference type="ARBA" id="ARBA00022741"/>
    </source>
</evidence>
<dbReference type="PRINTS" id="PR00120">
    <property type="entry name" value="HATPASE"/>
</dbReference>
<sequence>MASPSAAENAEDTQRVSLSVEGMNCASCVARVEKAISAVPGVVSASVNLATERADIRFDQTAQPAEIIKAIENVGYGAVEDTLEFGIDGMSCASCVGRVEKALKAVPGVIGANVNLASERASIRLVRGLASTDMLLQAVRGAGYEAHQLGNERNIDREAEKREQELKRLQRDFLIAALLTFPVFVLEMGSHFVPAIHDFVMSRFGMEESRYLQFALTTIVLFGPGLRFFAKGVPALLRAAPDMNSLVAIGTAAAWGYSVVATFAPGLLPAGTANVYYEAAAVIVTLILLGRLLEAHAKGRTSEAIRHLMGLQPKTARVRRDGEELEIPIAEVRSGDMVLVRPGEKIAVDGTIVDGDSYVDESMITGEPVPVEKTKGSEVVGGTINKTGAFTFHANKVGADTVLAQIIKMVEQAQGAKLPIQALVDRVTAWFVPVVMAVAVVTFLIWLVVGPDPALTFALVNGVAVLIIACPCAMGLATPTSIMVGTGRAAEMGVLFRKGEALQTLRSAEIIAIDKTGTLTKGRPQLTDLNTAPGFDHHTVLALVAAAEARSEHPIAEAVVSAARAAGLAIADPEKFEAIPGFGTRVAVAGKTVHVGADRLMARLGLDVSVFASDAVRLGDEGKSPLYAAIDDKLAAILAVADPIKETTPQAVRALHDLGLKLAIVTGDNRRTAEAIARKLGIEEVLAEVLPDGKVAAVRRLQADGRKIAFVGDGINDAPALAAADVGIAIGTGTDVAIESGDVVLMSGDLFGVPNAIALSRATIRNIKENLFWAFAYNVVLIPVAAGVLYPAYGVLLSPVFAAGAMALSSVFVVGNALRLKRFRSLERPARDGQR</sequence>
<dbReference type="CDD" id="cd00371">
    <property type="entry name" value="HMA"/>
    <property type="match status" value="2"/>
</dbReference>
<dbReference type="SUPFAM" id="SSF55008">
    <property type="entry name" value="HMA, heavy metal-associated domain"/>
    <property type="match status" value="2"/>
</dbReference>
<dbReference type="InterPro" id="IPR001757">
    <property type="entry name" value="P_typ_ATPase"/>
</dbReference>
<keyword evidence="21" id="KW-1185">Reference proteome</keyword>
<dbReference type="Gene3D" id="3.40.1110.10">
    <property type="entry name" value="Calcium-transporting ATPase, cytoplasmic domain N"/>
    <property type="match status" value="1"/>
</dbReference>
<protein>
    <recommendedName>
        <fullName evidence="16">P-type Cu(2+) transporter</fullName>
        <ecNumber evidence="16">7.2.2.9</ecNumber>
    </recommendedName>
</protein>
<evidence type="ECO:0000256" key="16">
    <source>
        <dbReference type="ARBA" id="ARBA00038904"/>
    </source>
</evidence>
<dbReference type="FunFam" id="2.70.150.10:FF:000002">
    <property type="entry name" value="Copper-transporting ATPase 1, putative"/>
    <property type="match status" value="1"/>
</dbReference>
<keyword evidence="4 18" id="KW-0812">Transmembrane</keyword>
<dbReference type="GO" id="GO:0043682">
    <property type="term" value="F:P-type divalent copper transporter activity"/>
    <property type="evidence" value="ECO:0007669"/>
    <property type="project" value="UniProtKB-EC"/>
</dbReference>
<dbReference type="Proteomes" id="UP000094025">
    <property type="component" value="Unassembled WGS sequence"/>
</dbReference>
<keyword evidence="14" id="KW-0406">Ion transport</keyword>
<evidence type="ECO:0000256" key="10">
    <source>
        <dbReference type="ARBA" id="ARBA00022842"/>
    </source>
</evidence>
<dbReference type="EC" id="7.2.2.9" evidence="16"/>
<keyword evidence="18" id="KW-1003">Cell membrane</keyword>
<reference evidence="20 21" key="1">
    <citation type="journal article" date="2016" name="Int. J. Syst. Evol. Microbiol.">
        <title>Ensifer glycinis sp. nov., an novel rhizobial species associated with Glycine spp.</title>
        <authorList>
            <person name="Yan H."/>
            <person name="Yan J."/>
            <person name="Sui X.H."/>
            <person name="Wang E.T."/>
            <person name="Chen W.X."/>
            <person name="Zhang X.X."/>
            <person name="Chen W.F."/>
        </authorList>
    </citation>
    <scope>NUCLEOTIDE SEQUENCE [LARGE SCALE GENOMIC DNA]</scope>
    <source>
        <strain evidence="20 21">CCBAU 23380</strain>
    </source>
</reference>
<dbReference type="Pfam" id="PF00702">
    <property type="entry name" value="Hydrolase"/>
    <property type="match status" value="1"/>
</dbReference>
<accession>A0A178XWY9</accession>
<feature type="transmembrane region" description="Helical" evidence="18">
    <location>
        <begin position="427"/>
        <end position="449"/>
    </location>
</feature>
<dbReference type="NCBIfam" id="TIGR00003">
    <property type="entry name" value="copper ion binding protein"/>
    <property type="match status" value="2"/>
</dbReference>
<dbReference type="InterPro" id="IPR023299">
    <property type="entry name" value="ATPase_P-typ_cyto_dom_N"/>
</dbReference>
<dbReference type="GO" id="GO:0005507">
    <property type="term" value="F:copper ion binding"/>
    <property type="evidence" value="ECO:0007669"/>
    <property type="project" value="InterPro"/>
</dbReference>
<dbReference type="NCBIfam" id="TIGR01525">
    <property type="entry name" value="ATPase-IB_hvy"/>
    <property type="match status" value="1"/>
</dbReference>
<evidence type="ECO:0000256" key="18">
    <source>
        <dbReference type="RuleBase" id="RU362081"/>
    </source>
</evidence>
<keyword evidence="13" id="KW-0186">Copper</keyword>
<dbReference type="GO" id="GO:0016887">
    <property type="term" value="F:ATP hydrolysis activity"/>
    <property type="evidence" value="ECO:0007669"/>
    <property type="project" value="InterPro"/>
</dbReference>
<feature type="transmembrane region" description="Helical" evidence="18">
    <location>
        <begin position="242"/>
        <end position="263"/>
    </location>
</feature>
<dbReference type="GO" id="GO:0012505">
    <property type="term" value="C:endomembrane system"/>
    <property type="evidence" value="ECO:0007669"/>
    <property type="project" value="UniProtKB-SubCell"/>
</dbReference>
<feature type="transmembrane region" description="Helical" evidence="18">
    <location>
        <begin position="455"/>
        <end position="478"/>
    </location>
</feature>
<dbReference type="CDD" id="cd02094">
    <property type="entry name" value="P-type_ATPase_Cu-like"/>
    <property type="match status" value="1"/>
</dbReference>
<evidence type="ECO:0000256" key="2">
    <source>
        <dbReference type="ARBA" id="ARBA00006024"/>
    </source>
</evidence>
<dbReference type="InterPro" id="IPR036412">
    <property type="entry name" value="HAD-like_sf"/>
</dbReference>
<dbReference type="GO" id="GO:0055070">
    <property type="term" value="P:copper ion homeostasis"/>
    <property type="evidence" value="ECO:0007669"/>
    <property type="project" value="TreeGrafter"/>
</dbReference>
<dbReference type="InterPro" id="IPR017969">
    <property type="entry name" value="Heavy-metal-associated_CS"/>
</dbReference>
<dbReference type="RefSeq" id="WP_064241966.1">
    <property type="nucleotide sequence ID" value="NZ_LPUX01000055.1"/>
</dbReference>
<dbReference type="SFLD" id="SFLDG00002">
    <property type="entry name" value="C1.7:_P-type_atpase_like"/>
    <property type="match status" value="1"/>
</dbReference>
<keyword evidence="6" id="KW-0677">Repeat</keyword>
<keyword evidence="7 18" id="KW-0547">Nucleotide-binding</keyword>
<dbReference type="PRINTS" id="PR00119">
    <property type="entry name" value="CATATPASE"/>
</dbReference>
<dbReference type="InterPro" id="IPR006121">
    <property type="entry name" value="HMA_dom"/>
</dbReference>
<dbReference type="PROSITE" id="PS50846">
    <property type="entry name" value="HMA_2"/>
    <property type="match status" value="2"/>
</dbReference>